<reference evidence="4" key="1">
    <citation type="submission" date="2017-02" db="UniProtKB">
        <authorList>
            <consortium name="WormBaseParasite"/>
        </authorList>
    </citation>
    <scope>IDENTIFICATION</scope>
</reference>
<dbReference type="AlphaFoldDB" id="A0A0N5A427"/>
<proteinExistence type="predicted"/>
<evidence type="ECO:0000313" key="3">
    <source>
        <dbReference type="Proteomes" id="UP000038045"/>
    </source>
</evidence>
<accession>A0A0N5A427</accession>
<evidence type="ECO:0000313" key="4">
    <source>
        <dbReference type="WBParaSite" id="PTRK_0001638000.1"/>
    </source>
</evidence>
<evidence type="ECO:0000256" key="2">
    <source>
        <dbReference type="SAM" id="SignalP"/>
    </source>
</evidence>
<protein>
    <submittedName>
        <fullName evidence="4">Uncharacterized protein</fullName>
    </submittedName>
</protein>
<dbReference type="Proteomes" id="UP000038045">
    <property type="component" value="Unplaced"/>
</dbReference>
<dbReference type="PROSITE" id="PS51257">
    <property type="entry name" value="PROKAR_LIPOPROTEIN"/>
    <property type="match status" value="1"/>
</dbReference>
<feature type="region of interest" description="Disordered" evidence="1">
    <location>
        <begin position="24"/>
        <end position="92"/>
    </location>
</feature>
<dbReference type="WBParaSite" id="PTRK_0001638000.1">
    <property type="protein sequence ID" value="PTRK_0001638000.1"/>
    <property type="gene ID" value="PTRK_0001638000"/>
</dbReference>
<evidence type="ECO:0000256" key="1">
    <source>
        <dbReference type="SAM" id="MobiDB-lite"/>
    </source>
</evidence>
<keyword evidence="2" id="KW-0732">Signal</keyword>
<feature type="chain" id="PRO_5005892875" evidence="2">
    <location>
        <begin position="22"/>
        <end position="113"/>
    </location>
</feature>
<name>A0A0N5A427_PARTI</name>
<feature type="signal peptide" evidence="2">
    <location>
        <begin position="1"/>
        <end position="21"/>
    </location>
</feature>
<organism evidence="3 4">
    <name type="scientific">Parastrongyloides trichosuri</name>
    <name type="common">Possum-specific nematode worm</name>
    <dbReference type="NCBI Taxonomy" id="131310"/>
    <lineage>
        <taxon>Eukaryota</taxon>
        <taxon>Metazoa</taxon>
        <taxon>Ecdysozoa</taxon>
        <taxon>Nematoda</taxon>
        <taxon>Chromadorea</taxon>
        <taxon>Rhabditida</taxon>
        <taxon>Tylenchina</taxon>
        <taxon>Panagrolaimomorpha</taxon>
        <taxon>Strongyloidoidea</taxon>
        <taxon>Strongyloididae</taxon>
        <taxon>Parastrongyloides</taxon>
    </lineage>
</organism>
<keyword evidence="3" id="KW-1185">Reference proteome</keyword>
<feature type="compositionally biased region" description="Basic and acidic residues" evidence="1">
    <location>
        <begin position="72"/>
        <end position="84"/>
    </location>
</feature>
<sequence length="113" mass="12800">MKAVLLFIIILNIYTINFIYGCSSTPEGIKITMPSTYERPRKKGVSRDQEKPNDIDKFGEQKRIESPGSISNDKKTPSEKDTGQKKPLFKFSRKIGPCTKIFGDNKEQCPKGK</sequence>
<feature type="compositionally biased region" description="Basic and acidic residues" evidence="1">
    <location>
        <begin position="45"/>
        <end position="65"/>
    </location>
</feature>